<dbReference type="Pfam" id="PF00950">
    <property type="entry name" value="ABC-3"/>
    <property type="match status" value="1"/>
</dbReference>
<keyword evidence="4 6" id="KW-1133">Transmembrane helix</keyword>
<name>A0A7J3ZKJ0_9CREN</name>
<organism evidence="7">
    <name type="scientific">Fervidicoccus fontis</name>
    <dbReference type="NCBI Taxonomy" id="683846"/>
    <lineage>
        <taxon>Archaea</taxon>
        <taxon>Thermoproteota</taxon>
        <taxon>Thermoprotei</taxon>
        <taxon>Fervidicoccales</taxon>
        <taxon>Fervidicoccaceae</taxon>
        <taxon>Fervidicoccus</taxon>
    </lineage>
</organism>
<evidence type="ECO:0000256" key="2">
    <source>
        <dbReference type="ARBA" id="ARBA00008034"/>
    </source>
</evidence>
<feature type="transmembrane region" description="Helical" evidence="6">
    <location>
        <begin position="7"/>
        <end position="26"/>
    </location>
</feature>
<feature type="transmembrane region" description="Helical" evidence="6">
    <location>
        <begin position="198"/>
        <end position="217"/>
    </location>
</feature>
<evidence type="ECO:0000256" key="6">
    <source>
        <dbReference type="SAM" id="Phobius"/>
    </source>
</evidence>
<reference evidence="7" key="1">
    <citation type="journal article" date="2020" name="mSystems">
        <title>Genome- and Community-Level Interaction Insights into Carbon Utilization and Element Cycling Functions of Hydrothermarchaeota in Hydrothermal Sediment.</title>
        <authorList>
            <person name="Zhou Z."/>
            <person name="Liu Y."/>
            <person name="Xu W."/>
            <person name="Pan J."/>
            <person name="Luo Z.H."/>
            <person name="Li M."/>
        </authorList>
    </citation>
    <scope>NUCLEOTIDE SEQUENCE [LARGE SCALE GENOMIC DNA]</scope>
    <source>
        <strain evidence="7">SpSt-1116</strain>
    </source>
</reference>
<evidence type="ECO:0000256" key="4">
    <source>
        <dbReference type="ARBA" id="ARBA00022989"/>
    </source>
</evidence>
<accession>A0A7J3ZKJ0</accession>
<feature type="transmembrane region" description="Helical" evidence="6">
    <location>
        <begin position="251"/>
        <end position="268"/>
    </location>
</feature>
<dbReference type="GO" id="GO:0055085">
    <property type="term" value="P:transmembrane transport"/>
    <property type="evidence" value="ECO:0007669"/>
    <property type="project" value="InterPro"/>
</dbReference>
<keyword evidence="3 6" id="KW-0812">Transmembrane</keyword>
<feature type="transmembrane region" description="Helical" evidence="6">
    <location>
        <begin position="160"/>
        <end position="178"/>
    </location>
</feature>
<feature type="transmembrane region" description="Helical" evidence="6">
    <location>
        <begin position="115"/>
        <end position="135"/>
    </location>
</feature>
<dbReference type="GO" id="GO:0043190">
    <property type="term" value="C:ATP-binding cassette (ABC) transporter complex"/>
    <property type="evidence" value="ECO:0007669"/>
    <property type="project" value="InterPro"/>
</dbReference>
<dbReference type="InterPro" id="IPR001626">
    <property type="entry name" value="ABC_TroCD"/>
</dbReference>
<dbReference type="SUPFAM" id="SSF81345">
    <property type="entry name" value="ABC transporter involved in vitamin B12 uptake, BtuC"/>
    <property type="match status" value="1"/>
</dbReference>
<evidence type="ECO:0000256" key="3">
    <source>
        <dbReference type="ARBA" id="ARBA00022692"/>
    </source>
</evidence>
<proteinExistence type="inferred from homology"/>
<dbReference type="InterPro" id="IPR037294">
    <property type="entry name" value="ABC_BtuC-like"/>
</dbReference>
<comment type="caution">
    <text evidence="7">The sequence shown here is derived from an EMBL/GenBank/DDBJ whole genome shotgun (WGS) entry which is preliminary data.</text>
</comment>
<comment type="similarity">
    <text evidence="2">Belongs to the ABC-3 integral membrane protein family.</text>
</comment>
<dbReference type="AlphaFoldDB" id="A0A7J3ZKJ0"/>
<dbReference type="PANTHER" id="PTHR30477">
    <property type="entry name" value="ABC-TRANSPORTER METAL-BINDING PROTEIN"/>
    <property type="match status" value="1"/>
</dbReference>
<evidence type="ECO:0000256" key="5">
    <source>
        <dbReference type="ARBA" id="ARBA00023136"/>
    </source>
</evidence>
<gene>
    <name evidence="7" type="ORF">ENM78_02925</name>
</gene>
<feature type="transmembrane region" description="Helical" evidence="6">
    <location>
        <begin position="85"/>
        <end position="106"/>
    </location>
</feature>
<keyword evidence="5 6" id="KW-0472">Membrane</keyword>
<feature type="transmembrane region" description="Helical" evidence="6">
    <location>
        <begin position="58"/>
        <end position="79"/>
    </location>
</feature>
<sequence length="293" mass="29779">MRREFKALSTVGMVVLPGALALATLAMEGAHALLWIAVLVGAGLAYGSLSPILVARRALFLGGALPHSALLAAVAGVVLECRTGLSSAMVSMVASSSLSIAVGLALSRTRHPDKVVAGFVGATSSLSVIALYYAMFYGPSVAQATTLLVGDPLLAGRREAVASIALGVLALGVSAVTLRENIAIGVSREQAVLCGLRVGVYDIVFYGVLGAVTAGLIESVGFILTHVLLLMPGSISTSLSTGVYKPFFTSIAYSLTAVTLALLLGLLANISPNGLAGLILAGTYVTLAATRRV</sequence>
<protein>
    <submittedName>
        <fullName evidence="7">Metal ABC transporter permease</fullName>
    </submittedName>
</protein>
<feature type="transmembrane region" description="Helical" evidence="6">
    <location>
        <begin position="274"/>
        <end position="290"/>
    </location>
</feature>
<dbReference type="EMBL" id="DRZC01000034">
    <property type="protein sequence ID" value="HHQ80402.1"/>
    <property type="molecule type" value="Genomic_DNA"/>
</dbReference>
<feature type="transmembrane region" description="Helical" evidence="6">
    <location>
        <begin position="32"/>
        <end position="49"/>
    </location>
</feature>
<comment type="subcellular location">
    <subcellularLocation>
        <location evidence="1">Membrane</location>
        <topology evidence="1">Multi-pass membrane protein</topology>
    </subcellularLocation>
</comment>
<evidence type="ECO:0000313" key="7">
    <source>
        <dbReference type="EMBL" id="HHQ80402.1"/>
    </source>
</evidence>
<dbReference type="PANTHER" id="PTHR30477:SF21">
    <property type="entry name" value="ABC-3 PROTEIN"/>
    <property type="match status" value="1"/>
</dbReference>
<evidence type="ECO:0000256" key="1">
    <source>
        <dbReference type="ARBA" id="ARBA00004141"/>
    </source>
</evidence>